<dbReference type="GO" id="GO:0006950">
    <property type="term" value="P:response to stress"/>
    <property type="evidence" value="ECO:0007669"/>
    <property type="project" value="TreeGrafter"/>
</dbReference>
<dbReference type="SUPFAM" id="SSF46785">
    <property type="entry name" value="Winged helix' DNA-binding domain"/>
    <property type="match status" value="1"/>
</dbReference>
<dbReference type="EMBL" id="BONR01000001">
    <property type="protein sequence ID" value="GIG53883.1"/>
    <property type="molecule type" value="Genomic_DNA"/>
</dbReference>
<dbReference type="Gene3D" id="1.10.10.10">
    <property type="entry name" value="Winged helix-like DNA-binding domain superfamily/Winged helix DNA-binding domain"/>
    <property type="match status" value="1"/>
</dbReference>
<dbReference type="SMART" id="SM00347">
    <property type="entry name" value="HTH_MARR"/>
    <property type="match status" value="1"/>
</dbReference>
<gene>
    <name evidence="2" type="ORF">Dac01nite_06350</name>
</gene>
<name>A0A919Q402_9MICO</name>
<sequence>MSDKITFTLHELVSELDAQADELLKARHGITGSQFIALATLADVEPTDITDLARCLGVTKAAVSKRVPSLVKAGWVTTTHPPGQGRRVLLELTDSARDLVERAGRDLDEQFAALVDHPDASGIDLSALNDHLNTLTAIFRQKGPRA</sequence>
<dbReference type="AlphaFoldDB" id="A0A919Q402"/>
<dbReference type="Proteomes" id="UP000652354">
    <property type="component" value="Unassembled WGS sequence"/>
</dbReference>
<dbReference type="RefSeq" id="WP_203653306.1">
    <property type="nucleotide sequence ID" value="NZ_BONR01000001.1"/>
</dbReference>
<organism evidence="2 3">
    <name type="scientific">Demequina activiva</name>
    <dbReference type="NCBI Taxonomy" id="1582364"/>
    <lineage>
        <taxon>Bacteria</taxon>
        <taxon>Bacillati</taxon>
        <taxon>Actinomycetota</taxon>
        <taxon>Actinomycetes</taxon>
        <taxon>Micrococcales</taxon>
        <taxon>Demequinaceae</taxon>
        <taxon>Demequina</taxon>
    </lineage>
</organism>
<accession>A0A919Q402</accession>
<protein>
    <recommendedName>
        <fullName evidence="1">HTH marR-type domain-containing protein</fullName>
    </recommendedName>
</protein>
<dbReference type="GO" id="GO:0003700">
    <property type="term" value="F:DNA-binding transcription factor activity"/>
    <property type="evidence" value="ECO:0007669"/>
    <property type="project" value="InterPro"/>
</dbReference>
<evidence type="ECO:0000313" key="2">
    <source>
        <dbReference type="EMBL" id="GIG53883.1"/>
    </source>
</evidence>
<dbReference type="PANTHER" id="PTHR33164">
    <property type="entry name" value="TRANSCRIPTIONAL REGULATOR, MARR FAMILY"/>
    <property type="match status" value="1"/>
</dbReference>
<dbReference type="PANTHER" id="PTHR33164:SF43">
    <property type="entry name" value="HTH-TYPE TRANSCRIPTIONAL REPRESSOR YETL"/>
    <property type="match status" value="1"/>
</dbReference>
<evidence type="ECO:0000313" key="3">
    <source>
        <dbReference type="Proteomes" id="UP000652354"/>
    </source>
</evidence>
<feature type="domain" description="HTH marR-type" evidence="1">
    <location>
        <begin position="2"/>
        <end position="137"/>
    </location>
</feature>
<evidence type="ECO:0000259" key="1">
    <source>
        <dbReference type="PROSITE" id="PS50995"/>
    </source>
</evidence>
<dbReference type="InterPro" id="IPR000835">
    <property type="entry name" value="HTH_MarR-typ"/>
</dbReference>
<dbReference type="InterPro" id="IPR011991">
    <property type="entry name" value="ArsR-like_HTH"/>
</dbReference>
<dbReference type="InterPro" id="IPR036390">
    <property type="entry name" value="WH_DNA-bd_sf"/>
</dbReference>
<dbReference type="PROSITE" id="PS50995">
    <property type="entry name" value="HTH_MARR_2"/>
    <property type="match status" value="1"/>
</dbReference>
<keyword evidence="3" id="KW-1185">Reference proteome</keyword>
<dbReference type="Pfam" id="PF12802">
    <property type="entry name" value="MarR_2"/>
    <property type="match status" value="1"/>
</dbReference>
<dbReference type="InterPro" id="IPR039422">
    <property type="entry name" value="MarR/SlyA-like"/>
</dbReference>
<dbReference type="InterPro" id="IPR036388">
    <property type="entry name" value="WH-like_DNA-bd_sf"/>
</dbReference>
<dbReference type="CDD" id="cd00090">
    <property type="entry name" value="HTH_ARSR"/>
    <property type="match status" value="1"/>
</dbReference>
<proteinExistence type="predicted"/>
<reference evidence="2" key="1">
    <citation type="submission" date="2021-01" db="EMBL/GenBank/DDBJ databases">
        <title>Whole genome shotgun sequence of Demequina activiva NBRC 110675.</title>
        <authorList>
            <person name="Komaki H."/>
            <person name="Tamura T."/>
        </authorList>
    </citation>
    <scope>NUCLEOTIDE SEQUENCE</scope>
    <source>
        <strain evidence="2">NBRC 110675</strain>
    </source>
</reference>
<comment type="caution">
    <text evidence="2">The sequence shown here is derived from an EMBL/GenBank/DDBJ whole genome shotgun (WGS) entry which is preliminary data.</text>
</comment>